<dbReference type="Pfam" id="PF09956">
    <property type="entry name" value="Phage_cement_2"/>
    <property type="match status" value="1"/>
</dbReference>
<evidence type="ECO:0000313" key="2">
    <source>
        <dbReference type="Proteomes" id="UP000195667"/>
    </source>
</evidence>
<organism evidence="1 2">
    <name type="scientific">Crenothrix polyspora</name>
    <dbReference type="NCBI Taxonomy" id="360316"/>
    <lineage>
        <taxon>Bacteria</taxon>
        <taxon>Pseudomonadati</taxon>
        <taxon>Pseudomonadota</taxon>
        <taxon>Gammaproteobacteria</taxon>
        <taxon>Methylococcales</taxon>
        <taxon>Crenotrichaceae</taxon>
        <taxon>Crenothrix</taxon>
    </lineage>
</organism>
<accession>A0A1R4HJH1</accession>
<dbReference type="EMBL" id="FUKI01000163">
    <property type="protein sequence ID" value="SJM96040.1"/>
    <property type="molecule type" value="Genomic_DNA"/>
</dbReference>
<evidence type="ECO:0000313" key="1">
    <source>
        <dbReference type="EMBL" id="SJM96040.1"/>
    </source>
</evidence>
<dbReference type="Proteomes" id="UP000195667">
    <property type="component" value="Unassembled WGS sequence"/>
</dbReference>
<name>A0A1R4HJH1_9GAMM</name>
<sequence>MSQQARSVLSLTITALTIIPQYRIVTPQGFIAASAGIIVLGVTERPASAGELVAVTAIGTAIVEAGGAISQGSVIAPDGIGRAVAGVPSVTQVGIALQSAAAAGDLIEVLLS</sequence>
<reference evidence="2" key="1">
    <citation type="submission" date="2017-02" db="EMBL/GenBank/DDBJ databases">
        <authorList>
            <person name="Daims H."/>
        </authorList>
    </citation>
    <scope>NUCLEOTIDE SEQUENCE [LARGE SCALE GENOMIC DNA]</scope>
</reference>
<dbReference type="InterPro" id="IPR011231">
    <property type="entry name" value="Phage_VT1-Sakai_H0018"/>
</dbReference>
<protein>
    <submittedName>
        <fullName evidence="1">Putative phage-related exported protein</fullName>
    </submittedName>
</protein>
<dbReference type="RefSeq" id="WP_087145042.1">
    <property type="nucleotide sequence ID" value="NZ_FUKI01000163.1"/>
</dbReference>
<dbReference type="AlphaFoldDB" id="A0A1R4HJH1"/>
<proteinExistence type="predicted"/>
<gene>
    <name evidence="1" type="ORF">CRENPOLYSF1_830025</name>
</gene>
<keyword evidence="2" id="KW-1185">Reference proteome</keyword>